<dbReference type="EMBL" id="JBFXLS010000065">
    <property type="protein sequence ID" value="KAL2821271.1"/>
    <property type="molecule type" value="Genomic_DNA"/>
</dbReference>
<evidence type="ECO:0008006" key="4">
    <source>
        <dbReference type="Google" id="ProtNLM"/>
    </source>
</evidence>
<evidence type="ECO:0000313" key="2">
    <source>
        <dbReference type="EMBL" id="KAL2821271.1"/>
    </source>
</evidence>
<proteinExistence type="predicted"/>
<keyword evidence="3" id="KW-1185">Reference proteome</keyword>
<sequence length="81" mass="9079">MPVVIWNAVEMTTSIICACLPMMPKLFRQLLHRNNSGSNMASASEPTNNLQKRAWYRKLGRKGSSTEVQLIEHSTSQTSSL</sequence>
<feature type="region of interest" description="Disordered" evidence="1">
    <location>
        <begin position="62"/>
        <end position="81"/>
    </location>
</feature>
<gene>
    <name evidence="2" type="ORF">BDW59DRAFT_150311</name>
</gene>
<organism evidence="2 3">
    <name type="scientific">Aspergillus cavernicola</name>
    <dbReference type="NCBI Taxonomy" id="176166"/>
    <lineage>
        <taxon>Eukaryota</taxon>
        <taxon>Fungi</taxon>
        <taxon>Dikarya</taxon>
        <taxon>Ascomycota</taxon>
        <taxon>Pezizomycotina</taxon>
        <taxon>Eurotiomycetes</taxon>
        <taxon>Eurotiomycetidae</taxon>
        <taxon>Eurotiales</taxon>
        <taxon>Aspergillaceae</taxon>
        <taxon>Aspergillus</taxon>
        <taxon>Aspergillus subgen. Nidulantes</taxon>
    </lineage>
</organism>
<evidence type="ECO:0000313" key="3">
    <source>
        <dbReference type="Proteomes" id="UP001610335"/>
    </source>
</evidence>
<dbReference type="Proteomes" id="UP001610335">
    <property type="component" value="Unassembled WGS sequence"/>
</dbReference>
<feature type="compositionally biased region" description="Polar residues" evidence="1">
    <location>
        <begin position="63"/>
        <end position="81"/>
    </location>
</feature>
<name>A0ABR4I0J7_9EURO</name>
<reference evidence="2 3" key="1">
    <citation type="submission" date="2024-07" db="EMBL/GenBank/DDBJ databases">
        <title>Section-level genome sequencing and comparative genomics of Aspergillus sections Usti and Cavernicolus.</title>
        <authorList>
            <consortium name="Lawrence Berkeley National Laboratory"/>
            <person name="Nybo J.L."/>
            <person name="Vesth T.C."/>
            <person name="Theobald S."/>
            <person name="Frisvad J.C."/>
            <person name="Larsen T.O."/>
            <person name="Kjaerboelling I."/>
            <person name="Rothschild-Mancinelli K."/>
            <person name="Lyhne E.K."/>
            <person name="Kogle M.E."/>
            <person name="Barry K."/>
            <person name="Clum A."/>
            <person name="Na H."/>
            <person name="Ledsgaard L."/>
            <person name="Lin J."/>
            <person name="Lipzen A."/>
            <person name="Kuo A."/>
            <person name="Riley R."/>
            <person name="Mondo S."/>
            <person name="LaButti K."/>
            <person name="Haridas S."/>
            <person name="Pangalinan J."/>
            <person name="Salamov A.A."/>
            <person name="Simmons B.A."/>
            <person name="Magnuson J.K."/>
            <person name="Chen J."/>
            <person name="Drula E."/>
            <person name="Henrissat B."/>
            <person name="Wiebenga A."/>
            <person name="Lubbers R.J."/>
            <person name="Gomes A.C."/>
            <person name="Makela M.R."/>
            <person name="Stajich J."/>
            <person name="Grigoriev I.V."/>
            <person name="Mortensen U.H."/>
            <person name="De vries R.P."/>
            <person name="Baker S.E."/>
            <person name="Andersen M.R."/>
        </authorList>
    </citation>
    <scope>NUCLEOTIDE SEQUENCE [LARGE SCALE GENOMIC DNA]</scope>
    <source>
        <strain evidence="2 3">CBS 600.67</strain>
    </source>
</reference>
<protein>
    <recommendedName>
        <fullName evidence="4">Secreted protein</fullName>
    </recommendedName>
</protein>
<comment type="caution">
    <text evidence="2">The sequence shown here is derived from an EMBL/GenBank/DDBJ whole genome shotgun (WGS) entry which is preliminary data.</text>
</comment>
<accession>A0ABR4I0J7</accession>
<evidence type="ECO:0000256" key="1">
    <source>
        <dbReference type="SAM" id="MobiDB-lite"/>
    </source>
</evidence>